<evidence type="ECO:0000313" key="2">
    <source>
        <dbReference type="Proteomes" id="UP001629058"/>
    </source>
</evidence>
<comment type="caution">
    <text evidence="1">The sequence shown here is derived from an EMBL/GenBank/DDBJ whole genome shotgun (WGS) entry which is preliminary data.</text>
</comment>
<name>A0ABW8XXA6_9FLAO</name>
<evidence type="ECO:0000313" key="1">
    <source>
        <dbReference type="EMBL" id="MFL9832551.1"/>
    </source>
</evidence>
<gene>
    <name evidence="1" type="ORF">ABS765_00750</name>
</gene>
<dbReference type="Proteomes" id="UP001629058">
    <property type="component" value="Unassembled WGS sequence"/>
</dbReference>
<keyword evidence="2" id="KW-1185">Reference proteome</keyword>
<organism evidence="1 2">
    <name type="scientific">Chryseobacterium terrae</name>
    <dbReference type="NCBI Taxonomy" id="3163299"/>
    <lineage>
        <taxon>Bacteria</taxon>
        <taxon>Pseudomonadati</taxon>
        <taxon>Bacteroidota</taxon>
        <taxon>Flavobacteriia</taxon>
        <taxon>Flavobacteriales</taxon>
        <taxon>Weeksellaceae</taxon>
        <taxon>Chryseobacterium group</taxon>
        <taxon>Chryseobacterium</taxon>
    </lineage>
</organism>
<dbReference type="RefSeq" id="WP_408086561.1">
    <property type="nucleotide sequence ID" value="NZ_JBELPY010000001.1"/>
</dbReference>
<protein>
    <submittedName>
        <fullName evidence="1">Uncharacterized protein</fullName>
    </submittedName>
</protein>
<accession>A0ABW8XXA6</accession>
<dbReference type="EMBL" id="JBELPY010000001">
    <property type="protein sequence ID" value="MFL9832551.1"/>
    <property type="molecule type" value="Genomic_DNA"/>
</dbReference>
<reference evidence="1 2" key="1">
    <citation type="submission" date="2024-06" db="EMBL/GenBank/DDBJ databases">
        <authorList>
            <person name="Kaempfer P."/>
            <person name="Viver T."/>
        </authorList>
    </citation>
    <scope>NUCLEOTIDE SEQUENCE [LARGE SCALE GENOMIC DNA]</scope>
    <source>
        <strain evidence="1 2">ST-37</strain>
    </source>
</reference>
<sequence>MEGILISSQTEAEELKIKFLGNLYANICFRSDISKAHANQLIKTANNLSFQQFCILQLFNEKWTKTIQFLDPQISRFEKWEISAIDIISETRDLQQKGLISIPATRDGGDNSAPISLINISITKIGRLFCEMLSLEEIDSDSLNKMNDLTSIRD</sequence>
<proteinExistence type="predicted"/>